<dbReference type="InterPro" id="IPR001680">
    <property type="entry name" value="WD40_rpt"/>
</dbReference>
<gene>
    <name evidence="2" type="ORF">GH714_043154</name>
</gene>
<dbReference type="PROSITE" id="PS50082">
    <property type="entry name" value="WD_REPEATS_2"/>
    <property type="match status" value="1"/>
</dbReference>
<dbReference type="Proteomes" id="UP000467840">
    <property type="component" value="Unassembled WGS sequence"/>
</dbReference>
<protein>
    <submittedName>
        <fullName evidence="2">Uncharacterized protein</fullName>
    </submittedName>
</protein>
<dbReference type="InterPro" id="IPR015943">
    <property type="entry name" value="WD40/YVTN_repeat-like_dom_sf"/>
</dbReference>
<proteinExistence type="predicted"/>
<organism evidence="2 3">
    <name type="scientific">Hevea brasiliensis</name>
    <name type="common">Para rubber tree</name>
    <name type="synonym">Siphonia brasiliensis</name>
    <dbReference type="NCBI Taxonomy" id="3981"/>
    <lineage>
        <taxon>Eukaryota</taxon>
        <taxon>Viridiplantae</taxon>
        <taxon>Streptophyta</taxon>
        <taxon>Embryophyta</taxon>
        <taxon>Tracheophyta</taxon>
        <taxon>Spermatophyta</taxon>
        <taxon>Magnoliopsida</taxon>
        <taxon>eudicotyledons</taxon>
        <taxon>Gunneridae</taxon>
        <taxon>Pentapetalae</taxon>
        <taxon>rosids</taxon>
        <taxon>fabids</taxon>
        <taxon>Malpighiales</taxon>
        <taxon>Euphorbiaceae</taxon>
        <taxon>Crotonoideae</taxon>
        <taxon>Micrandreae</taxon>
        <taxon>Hevea</taxon>
    </lineage>
</organism>
<keyword evidence="3" id="KW-1185">Reference proteome</keyword>
<reference evidence="2 3" key="1">
    <citation type="journal article" date="2020" name="Mol. Plant">
        <title>The Chromosome-Based Rubber Tree Genome Provides New Insights into Spurge Genome Evolution and Rubber Biosynthesis.</title>
        <authorList>
            <person name="Liu J."/>
            <person name="Shi C."/>
            <person name="Shi C.C."/>
            <person name="Li W."/>
            <person name="Zhang Q.J."/>
            <person name="Zhang Y."/>
            <person name="Li K."/>
            <person name="Lu H.F."/>
            <person name="Shi C."/>
            <person name="Zhu S.T."/>
            <person name="Xiao Z.Y."/>
            <person name="Nan H."/>
            <person name="Yue Y."/>
            <person name="Zhu X.G."/>
            <person name="Wu Y."/>
            <person name="Hong X.N."/>
            <person name="Fan G.Y."/>
            <person name="Tong Y."/>
            <person name="Zhang D."/>
            <person name="Mao C.L."/>
            <person name="Liu Y.L."/>
            <person name="Hao S.J."/>
            <person name="Liu W.Q."/>
            <person name="Lv M.Q."/>
            <person name="Zhang H.B."/>
            <person name="Liu Y."/>
            <person name="Hu-Tang G.R."/>
            <person name="Wang J.P."/>
            <person name="Wang J.H."/>
            <person name="Sun Y.H."/>
            <person name="Ni S.B."/>
            <person name="Chen W.B."/>
            <person name="Zhang X.C."/>
            <person name="Jiao Y.N."/>
            <person name="Eichler E.E."/>
            <person name="Li G.H."/>
            <person name="Liu X."/>
            <person name="Gao L.Z."/>
        </authorList>
    </citation>
    <scope>NUCLEOTIDE SEQUENCE [LARGE SCALE GENOMIC DNA]</scope>
    <source>
        <strain evidence="3">cv. GT1</strain>
        <tissue evidence="2">Leaf</tissue>
    </source>
</reference>
<evidence type="ECO:0000313" key="3">
    <source>
        <dbReference type="Proteomes" id="UP000467840"/>
    </source>
</evidence>
<comment type="caution">
    <text evidence="2">The sequence shown here is derived from an EMBL/GenBank/DDBJ whole genome shotgun (WGS) entry which is preliminary data.</text>
</comment>
<dbReference type="AlphaFoldDB" id="A0A6A6K244"/>
<feature type="repeat" description="WD" evidence="1">
    <location>
        <begin position="59"/>
        <end position="81"/>
    </location>
</feature>
<accession>A0A6A6K244</accession>
<dbReference type="EMBL" id="JAAGAX010000046">
    <property type="protein sequence ID" value="KAF2282850.1"/>
    <property type="molecule type" value="Genomic_DNA"/>
</dbReference>
<keyword evidence="1" id="KW-0853">WD repeat</keyword>
<evidence type="ECO:0000256" key="1">
    <source>
        <dbReference type="PROSITE-ProRule" id="PRU00221"/>
    </source>
</evidence>
<sequence>MSANVLKEMGANSCIHGFMGLVFDIDKAGGTQIGDHFVEFFFDFPAVSGIALPSRWDKLFSGSSDRTVHVWDCDTGQSIIVINLGDKIWALISKGPGYLHGTLRQLLKLILMGQLGKFMLWL</sequence>
<dbReference type="SUPFAM" id="SSF50978">
    <property type="entry name" value="WD40 repeat-like"/>
    <property type="match status" value="1"/>
</dbReference>
<name>A0A6A6K244_HEVBR</name>
<dbReference type="Gene3D" id="2.130.10.10">
    <property type="entry name" value="YVTN repeat-like/Quinoprotein amine dehydrogenase"/>
    <property type="match status" value="1"/>
</dbReference>
<dbReference type="InterPro" id="IPR036322">
    <property type="entry name" value="WD40_repeat_dom_sf"/>
</dbReference>
<evidence type="ECO:0000313" key="2">
    <source>
        <dbReference type="EMBL" id="KAF2282850.1"/>
    </source>
</evidence>